<name>A0AAN0MBE6_9RHOB</name>
<dbReference type="Pfam" id="PF07298">
    <property type="entry name" value="NnrU"/>
    <property type="match status" value="1"/>
</dbReference>
<keyword evidence="8" id="KW-1185">Reference proteome</keyword>
<dbReference type="RefSeq" id="WP_342071299.1">
    <property type="nucleotide sequence ID" value="NZ_CP151762.1"/>
</dbReference>
<organism evidence="7 8">
    <name type="scientific">Yoonia algicola</name>
    <dbReference type="NCBI Taxonomy" id="3137368"/>
    <lineage>
        <taxon>Bacteria</taxon>
        <taxon>Pseudomonadati</taxon>
        <taxon>Pseudomonadota</taxon>
        <taxon>Alphaproteobacteria</taxon>
        <taxon>Rhodobacterales</taxon>
        <taxon>Paracoccaceae</taxon>
        <taxon>Yoonia</taxon>
    </lineage>
</organism>
<feature type="domain" description="NnrU" evidence="6">
    <location>
        <begin position="7"/>
        <end position="156"/>
    </location>
</feature>
<keyword evidence="2 5" id="KW-0812">Transmembrane</keyword>
<proteinExistence type="predicted"/>
<dbReference type="InterPro" id="IPR009915">
    <property type="entry name" value="NnrU_dom"/>
</dbReference>
<evidence type="ECO:0000259" key="6">
    <source>
        <dbReference type="Pfam" id="PF07298"/>
    </source>
</evidence>
<evidence type="ECO:0000256" key="1">
    <source>
        <dbReference type="ARBA" id="ARBA00004141"/>
    </source>
</evidence>
<dbReference type="EMBL" id="CP151762">
    <property type="protein sequence ID" value="WZU64946.1"/>
    <property type="molecule type" value="Genomic_DNA"/>
</dbReference>
<keyword evidence="4 5" id="KW-0472">Membrane</keyword>
<evidence type="ECO:0000256" key="3">
    <source>
        <dbReference type="ARBA" id="ARBA00022989"/>
    </source>
</evidence>
<gene>
    <name evidence="7" type="ORF">AABB28_06655</name>
</gene>
<dbReference type="KEGG" id="yag:AABB28_06655"/>
<comment type="subcellular location">
    <subcellularLocation>
        <location evidence="1">Membrane</location>
        <topology evidence="1">Multi-pass membrane protein</topology>
    </subcellularLocation>
</comment>
<feature type="transmembrane region" description="Helical" evidence="5">
    <location>
        <begin position="139"/>
        <end position="159"/>
    </location>
</feature>
<feature type="transmembrane region" description="Helical" evidence="5">
    <location>
        <begin position="75"/>
        <end position="93"/>
    </location>
</feature>
<evidence type="ECO:0000313" key="8">
    <source>
        <dbReference type="Proteomes" id="UP001451782"/>
    </source>
</evidence>
<evidence type="ECO:0000313" key="7">
    <source>
        <dbReference type="EMBL" id="WZU64946.1"/>
    </source>
</evidence>
<feature type="transmembrane region" description="Helical" evidence="5">
    <location>
        <begin position="113"/>
        <end position="132"/>
    </location>
</feature>
<sequence>MTWFGFAGVFALFFVTHSVPVRPAIKSRIVDEIGPVWFSVGYSILSICMLTLLIWSAGQAPFVELWPQMVWQRHVVHLGMLAVCLILAFSIARPNPFSFGGARNHAFDPTRPGIVRLTRHPILIAMSIWAALHMLPNGNLAHVLLFGVLGAFCFGRSHFDQPPKAAPYGAGGVGYT</sequence>
<dbReference type="GO" id="GO:0016020">
    <property type="term" value="C:membrane"/>
    <property type="evidence" value="ECO:0007669"/>
    <property type="project" value="UniProtKB-SubCell"/>
</dbReference>
<dbReference type="Proteomes" id="UP001451782">
    <property type="component" value="Chromosome"/>
</dbReference>
<dbReference type="AlphaFoldDB" id="A0AAN0MBE6"/>
<protein>
    <submittedName>
        <fullName evidence="7">NnrU family protein</fullName>
    </submittedName>
</protein>
<evidence type="ECO:0000256" key="5">
    <source>
        <dbReference type="SAM" id="Phobius"/>
    </source>
</evidence>
<evidence type="ECO:0000256" key="4">
    <source>
        <dbReference type="ARBA" id="ARBA00023136"/>
    </source>
</evidence>
<evidence type="ECO:0000256" key="2">
    <source>
        <dbReference type="ARBA" id="ARBA00022692"/>
    </source>
</evidence>
<keyword evidence="3 5" id="KW-1133">Transmembrane helix</keyword>
<reference evidence="7 8" key="1">
    <citation type="submission" date="2024-04" db="EMBL/GenBank/DDBJ databases">
        <title>Phylogenomic analyses of a clade within the roseobacter group suggest taxonomic reassignments of species of the genera Aestuariivita, Citreicella, Loktanella, Nautella, Pelagibaca, Ruegeria, Thalassobius, Thiobacimonas and Tropicibacter, and the proposal o.</title>
        <authorList>
            <person name="Jeon C.O."/>
        </authorList>
    </citation>
    <scope>NUCLEOTIDE SEQUENCE [LARGE SCALE GENOMIC DNA]</scope>
    <source>
        <strain evidence="7 8">G8-12</strain>
    </source>
</reference>
<feature type="transmembrane region" description="Helical" evidence="5">
    <location>
        <begin position="33"/>
        <end position="55"/>
    </location>
</feature>
<accession>A0AAN0MBE6</accession>